<proteinExistence type="predicted"/>
<dbReference type="InterPro" id="IPR027417">
    <property type="entry name" value="P-loop_NTPase"/>
</dbReference>
<keyword evidence="5" id="KW-0067">ATP-binding</keyword>
<keyword evidence="4" id="KW-0347">Helicase</keyword>
<dbReference type="SUPFAM" id="SSF52540">
    <property type="entry name" value="P-loop containing nucleoside triphosphate hydrolases"/>
    <property type="match status" value="1"/>
</dbReference>
<dbReference type="PROSITE" id="PS51194">
    <property type="entry name" value="HELICASE_CTER"/>
    <property type="match status" value="1"/>
</dbReference>
<accession>A0A9D4SP84</accession>
<dbReference type="InterPro" id="IPR011545">
    <property type="entry name" value="DEAD/DEAH_box_helicase_dom"/>
</dbReference>
<dbReference type="InterPro" id="IPR014001">
    <property type="entry name" value="Helicase_ATP-bd"/>
</dbReference>
<sequence length="529" mass="58638">MAFEFGIPVMLEPFGGFGVNNGPNEGPPNPVFQFGLGPFPFGQGMLGRGRGIRQPPPVNGDNFAALFAMRNGSTYVARKSQVGRNVRPPNWRSIRLPAYQKNFYREHIRTAQRSPEQVEAYRNANEIIITGRCAPKPILHVDEAGLPESVTKAVENLNSGSSPTALQAQCWPIALSGRDLVAVDCTASKGKSLAYLVPALAHVHQQPAMLVGGLPTVLVLTATREMAQQVLIAVRKLTEGSKIRTMYLVSSDPKQPQLKQLQEGADICIATPGRLIVFMEEHKVNLRRCTLLAVDEADRILAVGLGKELRTIVDNIRPDRQTLVRLSCATRESRELAEELTNDAINVSVGTATLVLKSRRVEHLVFVCEEAQKEEKLVALLNDIINDESDRAVVFVERQQTVEDLASTLCRHGWPTVGIHGKMSKKEHKWALDALRLGRATVLVATDMGSRSVELENVRFVVSYDYPSNPGEYSRRFSHAARPDGTGRKYTFLAPGEGLHARELTWFLRENKQPIPRQLRKVANKVARK</sequence>
<dbReference type="GO" id="GO:0003724">
    <property type="term" value="F:RNA helicase activity"/>
    <property type="evidence" value="ECO:0007669"/>
    <property type="project" value="UniProtKB-EC"/>
</dbReference>
<dbReference type="SMART" id="SM00490">
    <property type="entry name" value="HELICc"/>
    <property type="match status" value="1"/>
</dbReference>
<dbReference type="VEuPathDB" id="VectorBase:RSAN_053768"/>
<dbReference type="EMBL" id="JABSTV010001255">
    <property type="protein sequence ID" value="KAH7935794.1"/>
    <property type="molecule type" value="Genomic_DNA"/>
</dbReference>
<dbReference type="Proteomes" id="UP000821837">
    <property type="component" value="Unassembled WGS sequence"/>
</dbReference>
<dbReference type="OMA" id="IRTMYLV"/>
<reference evidence="8" key="2">
    <citation type="submission" date="2021-09" db="EMBL/GenBank/DDBJ databases">
        <authorList>
            <person name="Jia N."/>
            <person name="Wang J."/>
            <person name="Shi W."/>
            <person name="Du L."/>
            <person name="Sun Y."/>
            <person name="Zhan W."/>
            <person name="Jiang J."/>
            <person name="Wang Q."/>
            <person name="Zhang B."/>
            <person name="Ji P."/>
            <person name="Sakyi L.B."/>
            <person name="Cui X."/>
            <person name="Yuan T."/>
            <person name="Jiang B."/>
            <person name="Yang W."/>
            <person name="Lam T.T.-Y."/>
            <person name="Chang Q."/>
            <person name="Ding S."/>
            <person name="Wang X."/>
            <person name="Zhu J."/>
            <person name="Ruan X."/>
            <person name="Zhao L."/>
            <person name="Wei J."/>
            <person name="Que T."/>
            <person name="Du C."/>
            <person name="Cheng J."/>
            <person name="Dai P."/>
            <person name="Han X."/>
            <person name="Huang E."/>
            <person name="Gao Y."/>
            <person name="Liu J."/>
            <person name="Shao H."/>
            <person name="Ye R."/>
            <person name="Li L."/>
            <person name="Wei W."/>
            <person name="Wang X."/>
            <person name="Wang C."/>
            <person name="Huo Q."/>
            <person name="Li W."/>
            <person name="Guo W."/>
            <person name="Chen H."/>
            <person name="Chen S."/>
            <person name="Zhou L."/>
            <person name="Zhou L."/>
            <person name="Ni X."/>
            <person name="Tian J."/>
            <person name="Zhou Y."/>
            <person name="Sheng Y."/>
            <person name="Liu T."/>
            <person name="Pan Y."/>
            <person name="Xia L."/>
            <person name="Li J."/>
            <person name="Zhao F."/>
            <person name="Cao W."/>
        </authorList>
    </citation>
    <scope>NUCLEOTIDE SEQUENCE</scope>
    <source>
        <strain evidence="8">Rsan-2018</strain>
        <tissue evidence="8">Larvae</tissue>
    </source>
</reference>
<dbReference type="GO" id="GO:0016787">
    <property type="term" value="F:hydrolase activity"/>
    <property type="evidence" value="ECO:0007669"/>
    <property type="project" value="UniProtKB-KW"/>
</dbReference>
<protein>
    <recommendedName>
        <fullName evidence="1">RNA helicase</fullName>
        <ecNumber evidence="1">3.6.4.13</ecNumber>
    </recommendedName>
</protein>
<dbReference type="OrthoDB" id="6498580at2759"/>
<evidence type="ECO:0000259" key="6">
    <source>
        <dbReference type="PROSITE" id="PS51192"/>
    </source>
</evidence>
<dbReference type="PROSITE" id="PS51192">
    <property type="entry name" value="HELICASE_ATP_BIND_1"/>
    <property type="match status" value="1"/>
</dbReference>
<keyword evidence="3" id="KW-0378">Hydrolase</keyword>
<dbReference type="GO" id="GO:0005524">
    <property type="term" value="F:ATP binding"/>
    <property type="evidence" value="ECO:0007669"/>
    <property type="project" value="UniProtKB-KW"/>
</dbReference>
<evidence type="ECO:0000313" key="9">
    <source>
        <dbReference type="Proteomes" id="UP000821837"/>
    </source>
</evidence>
<dbReference type="AlphaFoldDB" id="A0A9D4SP84"/>
<dbReference type="GO" id="GO:0003676">
    <property type="term" value="F:nucleic acid binding"/>
    <property type="evidence" value="ECO:0007669"/>
    <property type="project" value="InterPro"/>
</dbReference>
<dbReference type="EC" id="3.6.4.13" evidence="1"/>
<dbReference type="Gene3D" id="3.40.50.300">
    <property type="entry name" value="P-loop containing nucleotide triphosphate hydrolases"/>
    <property type="match status" value="2"/>
</dbReference>
<feature type="domain" description="Helicase C-terminal" evidence="7">
    <location>
        <begin position="376"/>
        <end position="523"/>
    </location>
</feature>
<evidence type="ECO:0000256" key="4">
    <source>
        <dbReference type="ARBA" id="ARBA00022806"/>
    </source>
</evidence>
<evidence type="ECO:0000256" key="2">
    <source>
        <dbReference type="ARBA" id="ARBA00022741"/>
    </source>
</evidence>
<gene>
    <name evidence="8" type="ORF">HPB52_013593</name>
</gene>
<comment type="caution">
    <text evidence="8">The sequence shown here is derived from an EMBL/GenBank/DDBJ whole genome shotgun (WGS) entry which is preliminary data.</text>
</comment>
<evidence type="ECO:0000256" key="3">
    <source>
        <dbReference type="ARBA" id="ARBA00022801"/>
    </source>
</evidence>
<dbReference type="PANTHER" id="PTHR47958">
    <property type="entry name" value="ATP-DEPENDENT RNA HELICASE DBP3"/>
    <property type="match status" value="1"/>
</dbReference>
<dbReference type="Pfam" id="PF00270">
    <property type="entry name" value="DEAD"/>
    <property type="match status" value="1"/>
</dbReference>
<dbReference type="CDD" id="cd18787">
    <property type="entry name" value="SF2_C_DEAD"/>
    <property type="match status" value="1"/>
</dbReference>
<dbReference type="Pfam" id="PF00271">
    <property type="entry name" value="Helicase_C"/>
    <property type="match status" value="1"/>
</dbReference>
<evidence type="ECO:0000313" key="8">
    <source>
        <dbReference type="EMBL" id="KAH7935794.1"/>
    </source>
</evidence>
<name>A0A9D4SP84_RHISA</name>
<evidence type="ECO:0000259" key="7">
    <source>
        <dbReference type="PROSITE" id="PS51194"/>
    </source>
</evidence>
<organism evidence="8 9">
    <name type="scientific">Rhipicephalus sanguineus</name>
    <name type="common">Brown dog tick</name>
    <name type="synonym">Ixodes sanguineus</name>
    <dbReference type="NCBI Taxonomy" id="34632"/>
    <lineage>
        <taxon>Eukaryota</taxon>
        <taxon>Metazoa</taxon>
        <taxon>Ecdysozoa</taxon>
        <taxon>Arthropoda</taxon>
        <taxon>Chelicerata</taxon>
        <taxon>Arachnida</taxon>
        <taxon>Acari</taxon>
        <taxon>Parasitiformes</taxon>
        <taxon>Ixodida</taxon>
        <taxon>Ixodoidea</taxon>
        <taxon>Ixodidae</taxon>
        <taxon>Rhipicephalinae</taxon>
        <taxon>Rhipicephalus</taxon>
        <taxon>Rhipicephalus</taxon>
    </lineage>
</organism>
<evidence type="ECO:0000256" key="1">
    <source>
        <dbReference type="ARBA" id="ARBA00012552"/>
    </source>
</evidence>
<evidence type="ECO:0000256" key="5">
    <source>
        <dbReference type="ARBA" id="ARBA00022840"/>
    </source>
</evidence>
<keyword evidence="2" id="KW-0547">Nucleotide-binding</keyword>
<reference evidence="8" key="1">
    <citation type="journal article" date="2020" name="Cell">
        <title>Large-Scale Comparative Analyses of Tick Genomes Elucidate Their Genetic Diversity and Vector Capacities.</title>
        <authorList>
            <consortium name="Tick Genome and Microbiome Consortium (TIGMIC)"/>
            <person name="Jia N."/>
            <person name="Wang J."/>
            <person name="Shi W."/>
            <person name="Du L."/>
            <person name="Sun Y."/>
            <person name="Zhan W."/>
            <person name="Jiang J.F."/>
            <person name="Wang Q."/>
            <person name="Zhang B."/>
            <person name="Ji P."/>
            <person name="Bell-Sakyi L."/>
            <person name="Cui X.M."/>
            <person name="Yuan T.T."/>
            <person name="Jiang B.G."/>
            <person name="Yang W.F."/>
            <person name="Lam T.T."/>
            <person name="Chang Q.C."/>
            <person name="Ding S.J."/>
            <person name="Wang X.J."/>
            <person name="Zhu J.G."/>
            <person name="Ruan X.D."/>
            <person name="Zhao L."/>
            <person name="Wei J.T."/>
            <person name="Ye R.Z."/>
            <person name="Que T.C."/>
            <person name="Du C.H."/>
            <person name="Zhou Y.H."/>
            <person name="Cheng J.X."/>
            <person name="Dai P.F."/>
            <person name="Guo W.B."/>
            <person name="Han X.H."/>
            <person name="Huang E.J."/>
            <person name="Li L.F."/>
            <person name="Wei W."/>
            <person name="Gao Y.C."/>
            <person name="Liu J.Z."/>
            <person name="Shao H.Z."/>
            <person name="Wang X."/>
            <person name="Wang C.C."/>
            <person name="Yang T.C."/>
            <person name="Huo Q.B."/>
            <person name="Li W."/>
            <person name="Chen H.Y."/>
            <person name="Chen S.E."/>
            <person name="Zhou L.G."/>
            <person name="Ni X.B."/>
            <person name="Tian J.H."/>
            <person name="Sheng Y."/>
            <person name="Liu T."/>
            <person name="Pan Y.S."/>
            <person name="Xia L.Y."/>
            <person name="Li J."/>
            <person name="Zhao F."/>
            <person name="Cao W.C."/>
        </authorList>
    </citation>
    <scope>NUCLEOTIDE SEQUENCE</scope>
    <source>
        <strain evidence="8">Rsan-2018</strain>
    </source>
</reference>
<feature type="domain" description="Helicase ATP-binding" evidence="6">
    <location>
        <begin position="171"/>
        <end position="347"/>
    </location>
</feature>
<keyword evidence="9" id="KW-1185">Reference proteome</keyword>
<dbReference type="InterPro" id="IPR001650">
    <property type="entry name" value="Helicase_C-like"/>
</dbReference>
<dbReference type="SMART" id="SM00487">
    <property type="entry name" value="DEXDc"/>
    <property type="match status" value="1"/>
</dbReference>